<name>A0A8H3QNF2_9GLOM</name>
<dbReference type="Proteomes" id="UP000615446">
    <property type="component" value="Unassembled WGS sequence"/>
</dbReference>
<dbReference type="CDD" id="cd00121">
    <property type="entry name" value="MATH"/>
    <property type="match status" value="1"/>
</dbReference>
<dbReference type="EMBL" id="BLAL01000160">
    <property type="protein sequence ID" value="GES86193.1"/>
    <property type="molecule type" value="Genomic_DNA"/>
</dbReference>
<dbReference type="InterPro" id="IPR008974">
    <property type="entry name" value="TRAF-like"/>
</dbReference>
<dbReference type="SUPFAM" id="SSF49599">
    <property type="entry name" value="TRAF domain-like"/>
    <property type="match status" value="1"/>
</dbReference>
<dbReference type="InterPro" id="IPR000210">
    <property type="entry name" value="BTB/POZ_dom"/>
</dbReference>
<reference evidence="2" key="1">
    <citation type="submission" date="2019-10" db="EMBL/GenBank/DDBJ databases">
        <title>Conservation and host-specific expression of non-tandemly repeated heterogenous ribosome RNA gene in arbuscular mycorrhizal fungi.</title>
        <authorList>
            <person name="Maeda T."/>
            <person name="Kobayashi Y."/>
            <person name="Nakagawa T."/>
            <person name="Ezawa T."/>
            <person name="Yamaguchi K."/>
            <person name="Bino T."/>
            <person name="Nishimoto Y."/>
            <person name="Shigenobu S."/>
            <person name="Kawaguchi M."/>
        </authorList>
    </citation>
    <scope>NUCLEOTIDE SEQUENCE</scope>
    <source>
        <strain evidence="2">HR1</strain>
    </source>
</reference>
<dbReference type="OrthoDB" id="6359816at2759"/>
<dbReference type="Pfam" id="PF00651">
    <property type="entry name" value="BTB"/>
    <property type="match status" value="1"/>
</dbReference>
<organism evidence="2 3">
    <name type="scientific">Rhizophagus clarus</name>
    <dbReference type="NCBI Taxonomy" id="94130"/>
    <lineage>
        <taxon>Eukaryota</taxon>
        <taxon>Fungi</taxon>
        <taxon>Fungi incertae sedis</taxon>
        <taxon>Mucoromycota</taxon>
        <taxon>Glomeromycotina</taxon>
        <taxon>Glomeromycetes</taxon>
        <taxon>Glomerales</taxon>
        <taxon>Glomeraceae</taxon>
        <taxon>Rhizophagus</taxon>
    </lineage>
</organism>
<gene>
    <name evidence="2" type="ORF">RCL2_001325600</name>
</gene>
<dbReference type="PROSITE" id="PS50097">
    <property type="entry name" value="BTB"/>
    <property type="match status" value="1"/>
</dbReference>
<dbReference type="SMART" id="SM00225">
    <property type="entry name" value="BTB"/>
    <property type="match status" value="1"/>
</dbReference>
<comment type="caution">
    <text evidence="2">The sequence shown here is derived from an EMBL/GenBank/DDBJ whole genome shotgun (WGS) entry which is preliminary data.</text>
</comment>
<dbReference type="InterPro" id="IPR011333">
    <property type="entry name" value="SKP1/BTB/POZ_sf"/>
</dbReference>
<sequence length="449" mass="52331">MHEVTDSGNDKVSFKFKISAKLVQTQRSIYTPPFATTQNMFWQLKFHPESKDHNEYCALWLVALPNPIEKYSPENWSDRSKYSVTYFMKNPCEKLNFGKLENYNARSPVWGFTKFCKKDRLPKEGEITIGVRFNKVKYETEKIATPLPSQPFPQDLLKAWKLELDQPNISDVQFNFNNFSEKTIYARSSILIERSEYFGCMFQEDKWSESKLTPYSSTTKALIPTPISSKSCSTTISAKRSWNNIFDLYSSMYRRIKTIKSPSASVKTSMTTSSVPTSFGTTCTIIYGGDIKVPKKYIVNVSDFHPDTFKAMLKFLYTHQVEFYPNSLHKRPIDLFIIADKYLITDLRDRSKSKILKDLKPDSAVEMLFNTEWLWPDLKEMIMKYVVKKWEIVRETDKFKEILEKPQDYPNSKELVEEIMERVREEDEKKKKSLETTSVSVSVSVGVNL</sequence>
<dbReference type="InterPro" id="IPR002083">
    <property type="entry name" value="MATH/TRAF_dom"/>
</dbReference>
<evidence type="ECO:0000259" key="1">
    <source>
        <dbReference type="PROSITE" id="PS50097"/>
    </source>
</evidence>
<dbReference type="AlphaFoldDB" id="A0A8H3QNF2"/>
<accession>A0A8H3QNF2</accession>
<dbReference type="PANTHER" id="PTHR24413">
    <property type="entry name" value="SPECKLE-TYPE POZ PROTEIN"/>
    <property type="match status" value="1"/>
</dbReference>
<evidence type="ECO:0000313" key="2">
    <source>
        <dbReference type="EMBL" id="GES86193.1"/>
    </source>
</evidence>
<evidence type="ECO:0000313" key="3">
    <source>
        <dbReference type="Proteomes" id="UP000615446"/>
    </source>
</evidence>
<dbReference type="SUPFAM" id="SSF54695">
    <property type="entry name" value="POZ domain"/>
    <property type="match status" value="1"/>
</dbReference>
<dbReference type="Gene3D" id="3.30.710.10">
    <property type="entry name" value="Potassium Channel Kv1.1, Chain A"/>
    <property type="match status" value="1"/>
</dbReference>
<dbReference type="GO" id="GO:0030163">
    <property type="term" value="P:protein catabolic process"/>
    <property type="evidence" value="ECO:0007669"/>
    <property type="project" value="UniProtKB-ARBA"/>
</dbReference>
<proteinExistence type="predicted"/>
<dbReference type="Gene3D" id="2.60.210.10">
    <property type="entry name" value="Apoptosis, Tumor Necrosis Factor Receptor Associated Protein 2, Chain A"/>
    <property type="match status" value="1"/>
</dbReference>
<protein>
    <submittedName>
        <fullName evidence="2">BTB/POZ protein</fullName>
    </submittedName>
</protein>
<feature type="domain" description="BTB" evidence="1">
    <location>
        <begin position="170"/>
        <end position="325"/>
    </location>
</feature>